<name>A0A6P5K091_PHACI</name>
<dbReference type="GeneID" id="110205848"/>
<feature type="compositionally biased region" description="Polar residues" evidence="1">
    <location>
        <begin position="822"/>
        <end position="833"/>
    </location>
</feature>
<accession>A0A6P5K091</accession>
<dbReference type="Pfam" id="PF15856">
    <property type="entry name" value="DUF4727"/>
    <property type="match status" value="1"/>
</dbReference>
<feature type="compositionally biased region" description="Polar residues" evidence="1">
    <location>
        <begin position="645"/>
        <end position="658"/>
    </location>
</feature>
<feature type="compositionally biased region" description="Polar residues" evidence="1">
    <location>
        <begin position="666"/>
        <end position="677"/>
    </location>
</feature>
<feature type="region of interest" description="Disordered" evidence="1">
    <location>
        <begin position="816"/>
        <end position="914"/>
    </location>
</feature>
<gene>
    <name evidence="3" type="primary">CUNH22orf46</name>
</gene>
<feature type="region of interest" description="Disordered" evidence="1">
    <location>
        <begin position="536"/>
        <end position="555"/>
    </location>
</feature>
<keyword evidence="2" id="KW-1185">Reference proteome</keyword>
<evidence type="ECO:0000313" key="2">
    <source>
        <dbReference type="Proteomes" id="UP000515140"/>
    </source>
</evidence>
<dbReference type="KEGG" id="pcw:110205848"/>
<evidence type="ECO:0000256" key="1">
    <source>
        <dbReference type="SAM" id="MobiDB-lite"/>
    </source>
</evidence>
<dbReference type="PANTHER" id="PTHR22379:SF1">
    <property type="entry name" value="RIKEN CDNA 4930407I10 GENE"/>
    <property type="match status" value="1"/>
</dbReference>
<reference evidence="3" key="1">
    <citation type="submission" date="2025-08" db="UniProtKB">
        <authorList>
            <consortium name="RefSeq"/>
        </authorList>
    </citation>
    <scope>IDENTIFICATION</scope>
    <source>
        <tissue evidence="3">Spleen</tissue>
    </source>
</reference>
<feature type="compositionally biased region" description="Polar residues" evidence="1">
    <location>
        <begin position="505"/>
        <end position="514"/>
    </location>
</feature>
<feature type="region of interest" description="Disordered" evidence="1">
    <location>
        <begin position="505"/>
        <end position="527"/>
    </location>
</feature>
<feature type="region of interest" description="Disordered" evidence="1">
    <location>
        <begin position="636"/>
        <end position="709"/>
    </location>
</feature>
<dbReference type="Proteomes" id="UP000515140">
    <property type="component" value="Unplaced"/>
</dbReference>
<evidence type="ECO:0000313" key="3">
    <source>
        <dbReference type="RefSeq" id="XP_020838397.1"/>
    </source>
</evidence>
<dbReference type="InterPro" id="IPR031715">
    <property type="entry name" value="DUF4727"/>
</dbReference>
<protein>
    <submittedName>
        <fullName evidence="3">Uncharacterized protein C22orf46 homolog</fullName>
    </submittedName>
</protein>
<organism evidence="2 3">
    <name type="scientific">Phascolarctos cinereus</name>
    <name type="common">Koala</name>
    <dbReference type="NCBI Taxonomy" id="38626"/>
    <lineage>
        <taxon>Eukaryota</taxon>
        <taxon>Metazoa</taxon>
        <taxon>Chordata</taxon>
        <taxon>Craniata</taxon>
        <taxon>Vertebrata</taxon>
        <taxon>Euteleostomi</taxon>
        <taxon>Mammalia</taxon>
        <taxon>Metatheria</taxon>
        <taxon>Diprotodontia</taxon>
        <taxon>Phascolarctidae</taxon>
        <taxon>Phascolarctos</taxon>
    </lineage>
</organism>
<dbReference type="InParanoid" id="A0A6P5K091"/>
<feature type="compositionally biased region" description="Polar residues" evidence="1">
    <location>
        <begin position="742"/>
        <end position="756"/>
    </location>
</feature>
<feature type="compositionally biased region" description="Basic and acidic residues" evidence="1">
    <location>
        <begin position="518"/>
        <end position="527"/>
    </location>
</feature>
<feature type="region of interest" description="Disordered" evidence="1">
    <location>
        <begin position="742"/>
        <end position="800"/>
    </location>
</feature>
<dbReference type="AlphaFoldDB" id="A0A6P5K091"/>
<dbReference type="CTD" id="103352467"/>
<sequence length="932" mass="102095">MVLPLLGICALFGRFWGKSWEPVQGLLTDGCGCGEPRCCGNLFILCLFLLWQVRQRFRGPKNLAAKKKSSELSMLKAVPPWHHLAIPVPSPGLSICPCTQKRLEIHVQKLVHRQKWGPPQKLRESWAQYLLSQLSGHTGLEKLGEPGVCSPLFPSSCRCLEEYHKELYVLGGWQFARGFYDIQAHLLCKVPLPQVLEGPGWMEQARETTSIILPAPIPISKEIPLPDSPPAPEGTPCHSLLPIERPCTPVDQLVEVPEAQELELEREDQRLARDEGTPSIQALGVGEGLVVGEDILEAGSQTNSSGRESLTYKDTSFPWSLALEDVDSEVSEQELEAAEKSPDTTPRILPLVQMWEGLQAPAREESLQDSHKDFSGRGHRVGGGISLMPGQHQHQCGQAGGTALELSHHDIPSPGWSEESWALNPLPLFTTPADDSNHPPTPSDTYFKEVTSTHAVPPKRSTLKKSSRLLLEPLMRRKITHLKWGLPRRIQESEWLFQLMGHSSPSNAGMQYSSPEEETIKGESKMQEGEPILGETVTQSSCQDPSFPKAASSAPDPGLQLFFQFKERLKCQEKEAQKLPMSPRKKKGKNDPDCPDVRGLSISLDGAKGPKQSPNLWEPQDPCDEALSQAVLPFITDCPRGGATREQTGSSPKDSLSTGACECRGSQETAEETSPGSWGSGSEPRSGPSNAAQGVFEKLGSPSPRASMKAWLNDPCKKEMNPKVSQDSQALPWAMVCHWSMPSTSQSQNMSDSGGDTPQGHRSEVHLLPAEQRKKIFWSPGGRTPESGASSYPSGRTKGPFRTVAMRLGTAFMNKMPWSPRHASSATSVSNHGQHQEDPDFLSGSGSSGIPQAGLPGRSWDREEGEGSDPRGFTRDCTSLHLERDSSPPDQSFCDDGPGESSAQSLPREQVAAKPSWVKRLRGLLIRLNFNK</sequence>
<dbReference type="RefSeq" id="XP_020838397.1">
    <property type="nucleotide sequence ID" value="XM_020982738.1"/>
</dbReference>
<proteinExistence type="predicted"/>
<dbReference type="PANTHER" id="PTHR22379">
    <property type="entry name" value="RIKEN CDNA 4930407I10 GENE"/>
    <property type="match status" value="1"/>
</dbReference>
<feature type="region of interest" description="Disordered" evidence="1">
    <location>
        <begin position="573"/>
        <end position="624"/>
    </location>
</feature>